<feature type="transmembrane region" description="Helical" evidence="1">
    <location>
        <begin position="204"/>
        <end position="223"/>
    </location>
</feature>
<feature type="transmembrane region" description="Helical" evidence="1">
    <location>
        <begin position="55"/>
        <end position="78"/>
    </location>
</feature>
<dbReference type="SUPFAM" id="SSF48097">
    <property type="entry name" value="Regulator of G-protein signaling, RGS"/>
    <property type="match status" value="1"/>
</dbReference>
<dbReference type="Proteomes" id="UP000562929">
    <property type="component" value="Unassembled WGS sequence"/>
</dbReference>
<dbReference type="PROSITE" id="PS50132">
    <property type="entry name" value="RGS"/>
    <property type="match status" value="1"/>
</dbReference>
<proteinExistence type="predicted"/>
<name>A0A8H4QE82_9HYPO</name>
<organism evidence="3 4">
    <name type="scientific">Ophiocordyceps camponoti-floridani</name>
    <dbReference type="NCBI Taxonomy" id="2030778"/>
    <lineage>
        <taxon>Eukaryota</taxon>
        <taxon>Fungi</taxon>
        <taxon>Dikarya</taxon>
        <taxon>Ascomycota</taxon>
        <taxon>Pezizomycotina</taxon>
        <taxon>Sordariomycetes</taxon>
        <taxon>Hypocreomycetidae</taxon>
        <taxon>Hypocreales</taxon>
        <taxon>Ophiocordycipitaceae</taxon>
        <taxon>Ophiocordyceps</taxon>
    </lineage>
</organism>
<evidence type="ECO:0000313" key="4">
    <source>
        <dbReference type="Proteomes" id="UP000562929"/>
    </source>
</evidence>
<dbReference type="AlphaFoldDB" id="A0A8H4QE82"/>
<sequence>MDHLTVYTLPTSPPRWDRVGVFYMSFGASWTALVVAGMAFCLYHRRNPILRLRGLGLSFGAISLLHVYWILAQIVYPVASTVPIVLAYDIQYFVMGMYFPLGIALFHASNSRFLHVAKLQMQFTQGAPARKPSVGWFASVPYMVKLMTVISMGMIVQVIACVGMWLLCRKYHPTFGLLGTEMKAQTLPAQIVELGRGWEWWPSVLWQLIWAWIVAPVLIWRAWGIRDTMGWRTQTIGCCLSNLHATPMFLIASYVPAFAPVNLYFAPSQWYGVRLELCIGSWLTSSSIRIHLSVFMFEIFTVFVPAFEVVRLGIQKRRVANLNAKWDAESTTSTLTPGDWRKRSTVHIGGDKSRWTLDEELGDRLLSMSALEHVLASNPGPLQEFSALSDFSGENIAFLTRTASWKSSWTDAGEQRLQVYNSALEIYVSFVSPRDAEFPLNLSSAKLRRLEAVFEIPARILYGEARTDLATPFADDSFGPNQSRLTAQYTGEIPDGFGPDVFEEAIQHIKSLVLTNTWPKFIDEMQSPRRKSTETTWTGISANSQSTLASRLSKQLSRLMKK</sequence>
<keyword evidence="1" id="KW-0472">Membrane</keyword>
<protein>
    <submittedName>
        <fullName evidence="3">Regulator of G protein signaling superfamily</fullName>
    </submittedName>
</protein>
<dbReference type="InterPro" id="IPR044926">
    <property type="entry name" value="RGS_subdomain_2"/>
</dbReference>
<keyword evidence="4" id="KW-1185">Reference proteome</keyword>
<evidence type="ECO:0000313" key="3">
    <source>
        <dbReference type="EMBL" id="KAF4595778.1"/>
    </source>
</evidence>
<gene>
    <name evidence="3" type="ORF">GQ602_001391</name>
</gene>
<keyword evidence="1" id="KW-0812">Transmembrane</keyword>
<feature type="transmembrane region" description="Helical" evidence="1">
    <location>
        <begin position="20"/>
        <end position="43"/>
    </location>
</feature>
<dbReference type="OrthoDB" id="5313079at2759"/>
<feature type="domain" description="RGS" evidence="2">
    <location>
        <begin position="389"/>
        <end position="523"/>
    </location>
</feature>
<feature type="transmembrane region" description="Helical" evidence="1">
    <location>
        <begin position="290"/>
        <end position="310"/>
    </location>
</feature>
<feature type="transmembrane region" description="Helical" evidence="1">
    <location>
        <begin position="90"/>
        <end position="108"/>
    </location>
</feature>
<keyword evidence="1" id="KW-1133">Transmembrane helix</keyword>
<feature type="transmembrane region" description="Helical" evidence="1">
    <location>
        <begin position="146"/>
        <end position="167"/>
    </location>
</feature>
<dbReference type="InterPro" id="IPR016137">
    <property type="entry name" value="RGS"/>
</dbReference>
<evidence type="ECO:0000256" key="1">
    <source>
        <dbReference type="SAM" id="Phobius"/>
    </source>
</evidence>
<dbReference type="InterPro" id="IPR036305">
    <property type="entry name" value="RGS_sf"/>
</dbReference>
<accession>A0A8H4QE82</accession>
<evidence type="ECO:0000259" key="2">
    <source>
        <dbReference type="PROSITE" id="PS50132"/>
    </source>
</evidence>
<dbReference type="Gene3D" id="1.10.167.10">
    <property type="entry name" value="Regulator of G-protein Signalling 4, domain 2"/>
    <property type="match status" value="1"/>
</dbReference>
<comment type="caution">
    <text evidence="3">The sequence shown here is derived from an EMBL/GenBank/DDBJ whole genome shotgun (WGS) entry which is preliminary data.</text>
</comment>
<dbReference type="EMBL" id="JAACLJ010000001">
    <property type="protein sequence ID" value="KAF4595778.1"/>
    <property type="molecule type" value="Genomic_DNA"/>
</dbReference>
<reference evidence="3 4" key="1">
    <citation type="journal article" date="2020" name="G3 (Bethesda)">
        <title>Genetic Underpinnings of Host Manipulation by Ophiocordyceps as Revealed by Comparative Transcriptomics.</title>
        <authorList>
            <person name="Will I."/>
            <person name="Das B."/>
            <person name="Trinh T."/>
            <person name="Brachmann A."/>
            <person name="Ohm R.A."/>
            <person name="de Bekker C."/>
        </authorList>
    </citation>
    <scope>NUCLEOTIDE SEQUENCE [LARGE SCALE GENOMIC DNA]</scope>
    <source>
        <strain evidence="3 4">EC05</strain>
    </source>
</reference>